<dbReference type="InterPro" id="IPR039425">
    <property type="entry name" value="RNA_pol_sigma-70-like"/>
</dbReference>
<dbReference type="SUPFAM" id="SSF88946">
    <property type="entry name" value="Sigma2 domain of RNA polymerase sigma factors"/>
    <property type="match status" value="1"/>
</dbReference>
<accession>A0ABU9J3R6</accession>
<comment type="similarity">
    <text evidence="1">Belongs to the sigma-70 factor family. ECF subfamily.</text>
</comment>
<dbReference type="RefSeq" id="WP_341727056.1">
    <property type="nucleotide sequence ID" value="NZ_JBBWWT010000009.1"/>
</dbReference>
<reference evidence="6 7" key="1">
    <citation type="submission" date="2024-04" db="EMBL/GenBank/DDBJ databases">
        <title>Draft genome sequence of Pseudoxanthomonas putridarboris WD12.</title>
        <authorList>
            <person name="Oh J."/>
        </authorList>
    </citation>
    <scope>NUCLEOTIDE SEQUENCE [LARGE SCALE GENOMIC DNA]</scope>
    <source>
        <strain evidence="6 7">WD12</strain>
    </source>
</reference>
<evidence type="ECO:0000256" key="4">
    <source>
        <dbReference type="ARBA" id="ARBA00023163"/>
    </source>
</evidence>
<feature type="domain" description="RNA polymerase sigma-70 ECF-like HTH" evidence="5">
    <location>
        <begin position="23"/>
        <end position="202"/>
    </location>
</feature>
<dbReference type="NCBIfam" id="TIGR02937">
    <property type="entry name" value="sigma70-ECF"/>
    <property type="match status" value="1"/>
</dbReference>
<evidence type="ECO:0000313" key="7">
    <source>
        <dbReference type="Proteomes" id="UP001459204"/>
    </source>
</evidence>
<protein>
    <submittedName>
        <fullName evidence="6">ECF-type sigma factor</fullName>
    </submittedName>
</protein>
<proteinExistence type="inferred from homology"/>
<dbReference type="PANTHER" id="PTHR43133">
    <property type="entry name" value="RNA POLYMERASE ECF-TYPE SIGMA FACTO"/>
    <property type="match status" value="1"/>
</dbReference>
<dbReference type="Proteomes" id="UP001459204">
    <property type="component" value="Unassembled WGS sequence"/>
</dbReference>
<keyword evidence="4" id="KW-0804">Transcription</keyword>
<organism evidence="6 7">
    <name type="scientific">Pseudoxanthomonas putridarboris</name>
    <dbReference type="NCBI Taxonomy" id="752605"/>
    <lineage>
        <taxon>Bacteria</taxon>
        <taxon>Pseudomonadati</taxon>
        <taxon>Pseudomonadota</taxon>
        <taxon>Gammaproteobacteria</taxon>
        <taxon>Lysobacterales</taxon>
        <taxon>Lysobacteraceae</taxon>
        <taxon>Pseudoxanthomonas</taxon>
    </lineage>
</organism>
<dbReference type="Gene3D" id="1.10.1740.10">
    <property type="match status" value="1"/>
</dbReference>
<evidence type="ECO:0000259" key="5">
    <source>
        <dbReference type="Pfam" id="PF07638"/>
    </source>
</evidence>
<dbReference type="InterPro" id="IPR013324">
    <property type="entry name" value="RNA_pol_sigma_r3/r4-like"/>
</dbReference>
<evidence type="ECO:0000256" key="1">
    <source>
        <dbReference type="ARBA" id="ARBA00010641"/>
    </source>
</evidence>
<evidence type="ECO:0000256" key="3">
    <source>
        <dbReference type="ARBA" id="ARBA00023082"/>
    </source>
</evidence>
<evidence type="ECO:0000256" key="2">
    <source>
        <dbReference type="ARBA" id="ARBA00023015"/>
    </source>
</evidence>
<gene>
    <name evidence="6" type="ORF">AAD027_16125</name>
</gene>
<dbReference type="InterPro" id="IPR036388">
    <property type="entry name" value="WH-like_DNA-bd_sf"/>
</dbReference>
<keyword evidence="2" id="KW-0805">Transcription regulation</keyword>
<dbReference type="InterPro" id="IPR013325">
    <property type="entry name" value="RNA_pol_sigma_r2"/>
</dbReference>
<dbReference type="InterPro" id="IPR014284">
    <property type="entry name" value="RNA_pol_sigma-70_dom"/>
</dbReference>
<keyword evidence="3" id="KW-0731">Sigma factor</keyword>
<sequence>MSTTDRFDDAEPPEAASTGDTLASVTRLLVDVEEGNDEAWNQIYNLVYHDLHRIARSLVRQHVQPGISPTSLVSETWLRLARSQFSARCRSHLTSLIARAMRFVLLDEARRTLTTKRGNNPFTESLSETHELAVDSQLEQLLEINEALERLVRVDSRLARVVELRYFGGLEEEEIGEILGITVRTVRRDWRKARAFLQSQLDNHPTHS</sequence>
<dbReference type="InterPro" id="IPR011517">
    <property type="entry name" value="RNA_pol_sigma70_ECF-like"/>
</dbReference>
<dbReference type="PANTHER" id="PTHR43133:SF39">
    <property type="entry name" value="SIMILAR TO RNA POLYMERASE SIGMA-E FACTOR"/>
    <property type="match status" value="1"/>
</dbReference>
<dbReference type="Pfam" id="PF07638">
    <property type="entry name" value="Sigma70_ECF"/>
    <property type="match status" value="1"/>
</dbReference>
<dbReference type="EMBL" id="JBBWWT010000009">
    <property type="protein sequence ID" value="MEL1265883.1"/>
    <property type="molecule type" value="Genomic_DNA"/>
</dbReference>
<dbReference type="NCBIfam" id="TIGR02999">
    <property type="entry name" value="Sig-70_X6"/>
    <property type="match status" value="1"/>
</dbReference>
<dbReference type="Gene3D" id="1.10.10.10">
    <property type="entry name" value="Winged helix-like DNA-binding domain superfamily/Winged helix DNA-binding domain"/>
    <property type="match status" value="1"/>
</dbReference>
<evidence type="ECO:0000313" key="6">
    <source>
        <dbReference type="EMBL" id="MEL1265883.1"/>
    </source>
</evidence>
<name>A0ABU9J3R6_9GAMM</name>
<dbReference type="SUPFAM" id="SSF88659">
    <property type="entry name" value="Sigma3 and sigma4 domains of RNA polymerase sigma factors"/>
    <property type="match status" value="1"/>
</dbReference>
<comment type="caution">
    <text evidence="6">The sequence shown here is derived from an EMBL/GenBank/DDBJ whole genome shotgun (WGS) entry which is preliminary data.</text>
</comment>
<dbReference type="InterPro" id="IPR053812">
    <property type="entry name" value="HTH_Sigma70_ECF-like"/>
</dbReference>
<keyword evidence="7" id="KW-1185">Reference proteome</keyword>